<gene>
    <name evidence="2" type="ORF">ElyMa_004686500</name>
</gene>
<comment type="caution">
    <text evidence="2">The sequence shown here is derived from an EMBL/GenBank/DDBJ whole genome shotgun (WGS) entry which is preliminary data.</text>
</comment>
<organism evidence="2 3">
    <name type="scientific">Elysia marginata</name>
    <dbReference type="NCBI Taxonomy" id="1093978"/>
    <lineage>
        <taxon>Eukaryota</taxon>
        <taxon>Metazoa</taxon>
        <taxon>Spiralia</taxon>
        <taxon>Lophotrochozoa</taxon>
        <taxon>Mollusca</taxon>
        <taxon>Gastropoda</taxon>
        <taxon>Heterobranchia</taxon>
        <taxon>Euthyneura</taxon>
        <taxon>Panpulmonata</taxon>
        <taxon>Sacoglossa</taxon>
        <taxon>Placobranchoidea</taxon>
        <taxon>Plakobranchidae</taxon>
        <taxon>Elysia</taxon>
    </lineage>
</organism>
<protein>
    <submittedName>
        <fullName evidence="2">Uncharacterized protein</fullName>
    </submittedName>
</protein>
<name>A0AAV4I9G6_9GAST</name>
<keyword evidence="3" id="KW-1185">Reference proteome</keyword>
<feature type="region of interest" description="Disordered" evidence="1">
    <location>
        <begin position="24"/>
        <end position="44"/>
    </location>
</feature>
<proteinExistence type="predicted"/>
<reference evidence="2 3" key="1">
    <citation type="journal article" date="2021" name="Elife">
        <title>Chloroplast acquisition without the gene transfer in kleptoplastic sea slugs, Plakobranchus ocellatus.</title>
        <authorList>
            <person name="Maeda T."/>
            <person name="Takahashi S."/>
            <person name="Yoshida T."/>
            <person name="Shimamura S."/>
            <person name="Takaki Y."/>
            <person name="Nagai Y."/>
            <person name="Toyoda A."/>
            <person name="Suzuki Y."/>
            <person name="Arimoto A."/>
            <person name="Ishii H."/>
            <person name="Satoh N."/>
            <person name="Nishiyama T."/>
            <person name="Hasebe M."/>
            <person name="Maruyama T."/>
            <person name="Minagawa J."/>
            <person name="Obokata J."/>
            <person name="Shigenobu S."/>
        </authorList>
    </citation>
    <scope>NUCLEOTIDE SEQUENCE [LARGE SCALE GENOMIC DNA]</scope>
</reference>
<sequence length="74" mass="8637">MLTTRHRSMLLVVHQIYILSDYNAEDPDHDDGDDNHDDDDCYDDYDEGGDKGFGVIIQLKQRSFEKSQLLEYVL</sequence>
<evidence type="ECO:0000313" key="2">
    <source>
        <dbReference type="EMBL" id="GFS05637.1"/>
    </source>
</evidence>
<evidence type="ECO:0000256" key="1">
    <source>
        <dbReference type="SAM" id="MobiDB-lite"/>
    </source>
</evidence>
<dbReference type="EMBL" id="BMAT01009401">
    <property type="protein sequence ID" value="GFS05637.1"/>
    <property type="molecule type" value="Genomic_DNA"/>
</dbReference>
<evidence type="ECO:0000313" key="3">
    <source>
        <dbReference type="Proteomes" id="UP000762676"/>
    </source>
</evidence>
<accession>A0AAV4I9G6</accession>
<dbReference type="AlphaFoldDB" id="A0AAV4I9G6"/>
<dbReference type="Proteomes" id="UP000762676">
    <property type="component" value="Unassembled WGS sequence"/>
</dbReference>